<dbReference type="Proteomes" id="UP001146793">
    <property type="component" value="Unassembled WGS sequence"/>
</dbReference>
<comment type="caution">
    <text evidence="3">The sequence shown here is derived from an EMBL/GenBank/DDBJ whole genome shotgun (WGS) entry which is preliminary data.</text>
</comment>
<accession>A0AAV8AH82</accession>
<dbReference type="InterPro" id="IPR046347">
    <property type="entry name" value="bZIP_sf"/>
</dbReference>
<evidence type="ECO:0000313" key="4">
    <source>
        <dbReference type="Proteomes" id="UP001146793"/>
    </source>
</evidence>
<feature type="region of interest" description="Disordered" evidence="1">
    <location>
        <begin position="1"/>
        <end position="88"/>
    </location>
</feature>
<organism evidence="3 4">
    <name type="scientific">Anaeramoeba flamelloides</name>
    <dbReference type="NCBI Taxonomy" id="1746091"/>
    <lineage>
        <taxon>Eukaryota</taxon>
        <taxon>Metamonada</taxon>
        <taxon>Anaeramoebidae</taxon>
        <taxon>Anaeramoeba</taxon>
    </lineage>
</organism>
<feature type="compositionally biased region" description="Polar residues" evidence="1">
    <location>
        <begin position="79"/>
        <end position="88"/>
    </location>
</feature>
<evidence type="ECO:0000259" key="2">
    <source>
        <dbReference type="PROSITE" id="PS50217"/>
    </source>
</evidence>
<feature type="compositionally biased region" description="Basic residues" evidence="1">
    <location>
        <begin position="232"/>
        <end position="242"/>
    </location>
</feature>
<dbReference type="AlphaFoldDB" id="A0AAV8AH82"/>
<dbReference type="PROSITE" id="PS50217">
    <property type="entry name" value="BZIP"/>
    <property type="match status" value="1"/>
</dbReference>
<dbReference type="SUPFAM" id="SSF57959">
    <property type="entry name" value="Leucine zipper domain"/>
    <property type="match status" value="1"/>
</dbReference>
<dbReference type="EMBL" id="JANTQA010000008">
    <property type="protein sequence ID" value="KAJ3451554.1"/>
    <property type="molecule type" value="Genomic_DNA"/>
</dbReference>
<name>A0AAV8AH82_9EUKA</name>
<feature type="compositionally biased region" description="Basic residues" evidence="1">
    <location>
        <begin position="193"/>
        <end position="205"/>
    </location>
</feature>
<evidence type="ECO:0000313" key="3">
    <source>
        <dbReference type="EMBL" id="KAJ3451554.1"/>
    </source>
</evidence>
<gene>
    <name evidence="3" type="ORF">M0812_03303</name>
</gene>
<proteinExistence type="predicted"/>
<evidence type="ECO:0000256" key="1">
    <source>
        <dbReference type="SAM" id="MobiDB-lite"/>
    </source>
</evidence>
<dbReference type="InterPro" id="IPR004827">
    <property type="entry name" value="bZIP"/>
</dbReference>
<feature type="region of interest" description="Disordered" evidence="1">
    <location>
        <begin position="187"/>
        <end position="269"/>
    </location>
</feature>
<feature type="domain" description="BZIP" evidence="2">
    <location>
        <begin position="125"/>
        <end position="182"/>
    </location>
</feature>
<dbReference type="GO" id="GO:0003700">
    <property type="term" value="F:DNA-binding transcription factor activity"/>
    <property type="evidence" value="ECO:0007669"/>
    <property type="project" value="InterPro"/>
</dbReference>
<reference evidence="3" key="1">
    <citation type="submission" date="2022-08" db="EMBL/GenBank/DDBJ databases">
        <title>Novel sulphate-reducing endosymbionts in the free-living metamonad Anaeramoeba.</title>
        <authorList>
            <person name="Jerlstrom-Hultqvist J."/>
            <person name="Cepicka I."/>
            <person name="Gallot-Lavallee L."/>
            <person name="Salas-Leiva D."/>
            <person name="Curtis B.A."/>
            <person name="Zahonova K."/>
            <person name="Pipaliya S."/>
            <person name="Dacks J."/>
            <person name="Roger A.J."/>
        </authorList>
    </citation>
    <scope>NUCLEOTIDE SEQUENCE</scope>
    <source>
        <strain evidence="3">Busselton2</strain>
    </source>
</reference>
<feature type="compositionally biased region" description="Basic residues" evidence="1">
    <location>
        <begin position="257"/>
        <end position="269"/>
    </location>
</feature>
<feature type="compositionally biased region" description="Basic residues" evidence="1">
    <location>
        <begin position="16"/>
        <end position="35"/>
    </location>
</feature>
<protein>
    <submittedName>
        <fullName evidence="3">Bzip transcription factor</fullName>
    </submittedName>
</protein>
<sequence length="364" mass="43578">MSNQKNKSILKTCTKQYKKKQTQTQKQKQKTKNHTHHGETNCKNSIRIPNERKRKQMLTGKDSNEEYEETVQKKDKNRSNQTKLMQSQIQEEETYKRARLILTRVVKKKKIKIDDLSENQVEKIQKKRNRRNARRFRKRKKFYIEQLEEESKNLKITNKCLQIKLEQTSNENLLLQLQAQKLQEQLKQEQQSRTKKQKKARKQKRSFQNNDSPKIRPITKANSLGIEEKKTKQQQKQKQKQKQKQETRQKQIQKQIQKQKQRKSKINSKTKAKITIEKINNEDAITKTNLPKIKFSEINNSNTIILDEEDNMDLSYYHNFDPNLNSNNSLTKEDLDLFSFSKFESDDFLLKNIDALESLEPQWL</sequence>